<dbReference type="Gene3D" id="3.40.50.150">
    <property type="entry name" value="Vaccinia Virus protein VP39"/>
    <property type="match status" value="1"/>
</dbReference>
<feature type="domain" description="Fe2OG dioxygenase" evidence="5">
    <location>
        <begin position="212"/>
        <end position="312"/>
    </location>
</feature>
<dbReference type="SUPFAM" id="SSF53335">
    <property type="entry name" value="S-adenosyl-L-methionine-dependent methyltransferases"/>
    <property type="match status" value="1"/>
</dbReference>
<dbReference type="Pfam" id="PF13532">
    <property type="entry name" value="2OG-FeII_Oxy_2"/>
    <property type="match status" value="1"/>
</dbReference>
<evidence type="ECO:0000256" key="2">
    <source>
        <dbReference type="ARBA" id="ARBA00022679"/>
    </source>
</evidence>
<organism evidence="6 7">
    <name type="scientific">Tetraparma gracilis</name>
    <dbReference type="NCBI Taxonomy" id="2962635"/>
    <lineage>
        <taxon>Eukaryota</taxon>
        <taxon>Sar</taxon>
        <taxon>Stramenopiles</taxon>
        <taxon>Ochrophyta</taxon>
        <taxon>Bolidophyceae</taxon>
        <taxon>Parmales</taxon>
        <taxon>Triparmaceae</taxon>
        <taxon>Tetraparma</taxon>
    </lineage>
</organism>
<keyword evidence="2" id="KW-0808">Transferase</keyword>
<dbReference type="Proteomes" id="UP001165060">
    <property type="component" value="Unassembled WGS sequence"/>
</dbReference>
<dbReference type="InterPro" id="IPR037151">
    <property type="entry name" value="AlkB-like_sf"/>
</dbReference>
<keyword evidence="4" id="KW-0694">RNA-binding</keyword>
<evidence type="ECO:0000256" key="1">
    <source>
        <dbReference type="ARBA" id="ARBA00022603"/>
    </source>
</evidence>
<comment type="caution">
    <text evidence="6">The sequence shown here is derived from an EMBL/GenBank/DDBJ whole genome shotgun (WGS) entry which is preliminary data.</text>
</comment>
<keyword evidence="1" id="KW-0489">Methyltransferase</keyword>
<dbReference type="InterPro" id="IPR013216">
    <property type="entry name" value="Methyltransf_11"/>
</dbReference>
<accession>A0ABQ6N004</accession>
<keyword evidence="3" id="KW-0862">Zinc</keyword>
<dbReference type="InterPro" id="IPR027450">
    <property type="entry name" value="AlkB-like"/>
</dbReference>
<dbReference type="EMBL" id="BRYB01000770">
    <property type="protein sequence ID" value="GMI37321.1"/>
    <property type="molecule type" value="Genomic_DNA"/>
</dbReference>
<proteinExistence type="predicted"/>
<keyword evidence="7" id="KW-1185">Reference proteome</keyword>
<dbReference type="PANTHER" id="PTHR13069:SF21">
    <property type="entry name" value="ALKYLATED DNA REPAIR PROTEIN ALKB HOMOLOG 8"/>
    <property type="match status" value="1"/>
</dbReference>
<evidence type="ECO:0000256" key="4">
    <source>
        <dbReference type="ARBA" id="ARBA00022884"/>
    </source>
</evidence>
<evidence type="ECO:0000256" key="3">
    <source>
        <dbReference type="ARBA" id="ARBA00022833"/>
    </source>
</evidence>
<dbReference type="CDD" id="cd02440">
    <property type="entry name" value="AdoMet_MTases"/>
    <property type="match status" value="1"/>
</dbReference>
<dbReference type="PANTHER" id="PTHR13069">
    <property type="entry name" value="ALKYLATED DNA REPAIR PROTEIN ALKB HOMOLOG 8"/>
    <property type="match status" value="1"/>
</dbReference>
<dbReference type="SUPFAM" id="SSF51197">
    <property type="entry name" value="Clavaminate synthase-like"/>
    <property type="match status" value="1"/>
</dbReference>
<dbReference type="InterPro" id="IPR005123">
    <property type="entry name" value="Oxoglu/Fe-dep_dioxygenase_dom"/>
</dbReference>
<dbReference type="PROSITE" id="PS51471">
    <property type="entry name" value="FE2OG_OXY"/>
    <property type="match status" value="1"/>
</dbReference>
<dbReference type="InterPro" id="IPR051422">
    <property type="entry name" value="AlkB_tRNA_MeTrf/Diox"/>
</dbReference>
<name>A0ABQ6N004_9STRA</name>
<evidence type="ECO:0000313" key="7">
    <source>
        <dbReference type="Proteomes" id="UP001165060"/>
    </source>
</evidence>
<sequence length="574" mass="62244">MKPSALPAGEARFLTVEGFDHSRRAHVWSLLLAFLAAGPPGPAPPLEVFFPRDRPYVYLHSPSPALLKALGAHLLSLPAGTLLPNFPLRVSPSYPAAKVPAPPLPGPESTPEPVPGLLLLPSFLRPSAASRLLTELLTSPDWGPPQRRKSGGVLRRKVVHYGYTFDYETSDILRDGERHPLPPPVPAGGAVGELFDRVRSEDFGPGAGVRGGVNQVTVNDYPPGTGIGHHVDTRDAFDGCLVSVSLGSGVVMEFRKGEERKYLWLPPGSALVLTGPARYEWSHGIVSRKTDAVGGSQVARGRRLSVTFRTVISPPPEGRALPAELEFVRDFYDSVARQWHHTRGVRGVLWPSVMGFLGGLGEGSLVADCGCGDGKYLAAATHFGHYVVGSDVSMELLKMTLTGAKGPDPIQQEYDKGPFSKHPEVVGGDCLRLPLQTGRFDGAVCIAVLHHLSSEERRIGVLRELCRIVRVGGLVYVQAWALEQDEGSKRVFDSQDVMVPFKVQRKYLEGDGEGGVVGGEGGMEEEGGGFRFDRYCHVYREGELQELCGRVGGIEVQDGGWEAGNWWVRIKRVN</sequence>
<protein>
    <recommendedName>
        <fullName evidence="5">Fe2OG dioxygenase domain-containing protein</fullName>
    </recommendedName>
</protein>
<gene>
    <name evidence="6" type="ORF">TeGR_g3472</name>
</gene>
<evidence type="ECO:0000313" key="6">
    <source>
        <dbReference type="EMBL" id="GMI37321.1"/>
    </source>
</evidence>
<dbReference type="InterPro" id="IPR029063">
    <property type="entry name" value="SAM-dependent_MTases_sf"/>
</dbReference>
<dbReference type="Gene3D" id="2.60.120.590">
    <property type="entry name" value="Alpha-ketoglutarate-dependent dioxygenase AlkB-like"/>
    <property type="match status" value="1"/>
</dbReference>
<evidence type="ECO:0000259" key="5">
    <source>
        <dbReference type="PROSITE" id="PS51471"/>
    </source>
</evidence>
<dbReference type="Pfam" id="PF08241">
    <property type="entry name" value="Methyltransf_11"/>
    <property type="match status" value="1"/>
</dbReference>
<reference evidence="6 7" key="1">
    <citation type="journal article" date="2023" name="Commun. Biol.">
        <title>Genome analysis of Parmales, the sister group of diatoms, reveals the evolutionary specialization of diatoms from phago-mixotrophs to photoautotrophs.</title>
        <authorList>
            <person name="Ban H."/>
            <person name="Sato S."/>
            <person name="Yoshikawa S."/>
            <person name="Yamada K."/>
            <person name="Nakamura Y."/>
            <person name="Ichinomiya M."/>
            <person name="Sato N."/>
            <person name="Blanc-Mathieu R."/>
            <person name="Endo H."/>
            <person name="Kuwata A."/>
            <person name="Ogata H."/>
        </authorList>
    </citation>
    <scope>NUCLEOTIDE SEQUENCE [LARGE SCALE GENOMIC DNA]</scope>
</reference>